<dbReference type="SUPFAM" id="SSF48225">
    <property type="entry name" value="Seven-hairpin glycosidases"/>
    <property type="match status" value="1"/>
</dbReference>
<dbReference type="InterPro" id="IPR012341">
    <property type="entry name" value="6hp_glycosidase-like_sf"/>
</dbReference>
<feature type="active site" evidence="11">
    <location>
        <position position="438"/>
    </location>
</feature>
<dbReference type="PANTHER" id="PTHR11742">
    <property type="entry name" value="MANNOSYL-OLIGOSACCHARIDE ALPHA-1,2-MANNOSIDASE-RELATED"/>
    <property type="match status" value="1"/>
</dbReference>
<dbReference type="RefSeq" id="XP_058339926.1">
    <property type="nucleotide sequence ID" value="XM_058489401.1"/>
</dbReference>
<feature type="binding site" evidence="12">
    <location>
        <position position="524"/>
    </location>
    <ligand>
        <name>Ca(2+)</name>
        <dbReference type="ChEBI" id="CHEBI:29108"/>
    </ligand>
</feature>
<proteinExistence type="inferred from homology"/>
<comment type="pathway">
    <text evidence="2">Protein modification; protein glycosylation.</text>
</comment>
<feature type="signal peptide" evidence="15">
    <location>
        <begin position="1"/>
        <end position="19"/>
    </location>
</feature>
<dbReference type="EMBL" id="JARTCD010000054">
    <property type="protein sequence ID" value="KAJ8655013.1"/>
    <property type="molecule type" value="Genomic_DNA"/>
</dbReference>
<keyword evidence="12" id="KW-0479">Metal-binding</keyword>
<evidence type="ECO:0000256" key="5">
    <source>
        <dbReference type="ARBA" id="ARBA00022801"/>
    </source>
</evidence>
<feature type="active site" evidence="11">
    <location>
        <position position="271"/>
    </location>
</feature>
<feature type="active site" description="Proton donor" evidence="11">
    <location>
        <position position="138"/>
    </location>
</feature>
<evidence type="ECO:0000256" key="8">
    <source>
        <dbReference type="ARBA" id="ARBA00023295"/>
    </source>
</evidence>
<evidence type="ECO:0000256" key="2">
    <source>
        <dbReference type="ARBA" id="ARBA00004922"/>
    </source>
</evidence>
<dbReference type="GO" id="GO:0005509">
    <property type="term" value="F:calcium ion binding"/>
    <property type="evidence" value="ECO:0007669"/>
    <property type="project" value="InterPro"/>
</dbReference>
<keyword evidence="8 14" id="KW-0326">Glycosidase</keyword>
<feature type="active site" description="Proton donor" evidence="11">
    <location>
        <position position="381"/>
    </location>
</feature>
<evidence type="ECO:0000256" key="7">
    <source>
        <dbReference type="ARBA" id="ARBA00023180"/>
    </source>
</evidence>
<evidence type="ECO:0000256" key="4">
    <source>
        <dbReference type="ARBA" id="ARBA00022729"/>
    </source>
</evidence>
<evidence type="ECO:0000256" key="14">
    <source>
        <dbReference type="RuleBase" id="RU361193"/>
    </source>
</evidence>
<evidence type="ECO:0000256" key="12">
    <source>
        <dbReference type="PIRSR" id="PIRSR601382-2"/>
    </source>
</evidence>
<dbReference type="GeneID" id="83216815"/>
<comment type="caution">
    <text evidence="16">The sequence shown here is derived from an EMBL/GenBank/DDBJ whole genome shotgun (WGS) entry which is preliminary data.</text>
</comment>
<dbReference type="GO" id="GO:0004571">
    <property type="term" value="F:mannosyl-oligosaccharide 1,2-alpha-mannosidase activity"/>
    <property type="evidence" value="ECO:0007669"/>
    <property type="project" value="UniProtKB-EC"/>
</dbReference>
<dbReference type="Proteomes" id="UP001234581">
    <property type="component" value="Unassembled WGS sequence"/>
</dbReference>
<dbReference type="GO" id="GO:0005783">
    <property type="term" value="C:endoplasmic reticulum"/>
    <property type="evidence" value="ECO:0007669"/>
    <property type="project" value="TreeGrafter"/>
</dbReference>
<dbReference type="GO" id="GO:0036503">
    <property type="term" value="P:ERAD pathway"/>
    <property type="evidence" value="ECO:0007669"/>
    <property type="project" value="UniProtKB-ARBA"/>
</dbReference>
<evidence type="ECO:0000313" key="16">
    <source>
        <dbReference type="EMBL" id="KAJ8655013.1"/>
    </source>
</evidence>
<evidence type="ECO:0000256" key="11">
    <source>
        <dbReference type="PIRSR" id="PIRSR601382-1"/>
    </source>
</evidence>
<comment type="cofactor">
    <cofactor evidence="1 12">
        <name>Ca(2+)</name>
        <dbReference type="ChEBI" id="CHEBI:29108"/>
    </cofactor>
</comment>
<dbReference type="EC" id="3.2.1.-" evidence="14"/>
<evidence type="ECO:0000256" key="6">
    <source>
        <dbReference type="ARBA" id="ARBA00023157"/>
    </source>
</evidence>
<name>A0AAD7XVY3_9FUNG</name>
<feature type="chain" id="PRO_5041978132" description="alpha-1,2-Mannosidase" evidence="15">
    <location>
        <begin position="20"/>
        <end position="540"/>
    </location>
</feature>
<comment type="similarity">
    <text evidence="3 14">Belongs to the glycosyl hydrolase 47 family.</text>
</comment>
<accession>A0AAD7XVY3</accession>
<evidence type="ECO:0000256" key="15">
    <source>
        <dbReference type="SAM" id="SignalP"/>
    </source>
</evidence>
<comment type="catalytic activity">
    <reaction evidence="9">
        <text>N(4)-(alpha-D-Man-(1-&gt;2)-alpha-D-Man-(1-&gt;2)-alpha-D-Man-(1-&gt;3)-[alpha-D-Man-(1-&gt;3)-[alpha-D-Man-(1-&gt;2)-alpha-D-Man-(1-&gt;6)]-alpha-D-Man-(1-&gt;6)]-beta-D-Man-(1-&gt;4)-beta-D-GlcNAc-(1-&gt;4)-beta-D-GlcNAc)-L-asparaginyl-[protein] (N-glucan mannose isomer 8A1,2,3B1,3) + 3 H2O = N(4)-(alpha-D-Man-(1-&gt;3)-[alpha-D-Man-(1-&gt;3)-[alpha-D-Man-(1-&gt;6)]-alpha-D-Man-(1-&gt;6)]-beta-D-Man-(1-&gt;4)-beta-D-GlcNAc-(1-&gt;4)-beta-D-GlcNAc)-L-asparaginyl-[protein] (N-glucan mannose isomer 5A1,2) + 3 beta-D-mannose</text>
        <dbReference type="Rhea" id="RHEA:56028"/>
        <dbReference type="Rhea" id="RHEA-COMP:14358"/>
        <dbReference type="Rhea" id="RHEA-COMP:14367"/>
        <dbReference type="ChEBI" id="CHEBI:15377"/>
        <dbReference type="ChEBI" id="CHEBI:28563"/>
        <dbReference type="ChEBI" id="CHEBI:59087"/>
        <dbReference type="ChEBI" id="CHEBI:60628"/>
        <dbReference type="EC" id="3.2.1.113"/>
    </reaction>
</comment>
<feature type="disulfide bond" evidence="13">
    <location>
        <begin position="334"/>
        <end position="367"/>
    </location>
</feature>
<evidence type="ECO:0000256" key="13">
    <source>
        <dbReference type="PIRSR" id="PIRSR601382-3"/>
    </source>
</evidence>
<dbReference type="PANTHER" id="PTHR11742:SF101">
    <property type="entry name" value="MANNOSYL-OLIGOSACCHARIDE ALPHA-1,2-MANNOSIDASE 1B"/>
    <property type="match status" value="1"/>
</dbReference>
<dbReference type="InterPro" id="IPR036026">
    <property type="entry name" value="Seven-hairpin_glycosidases"/>
</dbReference>
<dbReference type="Gene3D" id="1.50.10.10">
    <property type="match status" value="1"/>
</dbReference>
<dbReference type="InterPro" id="IPR050749">
    <property type="entry name" value="Glycosyl_Hydrolase_47"/>
</dbReference>
<sequence>MRITTVAVPLLAAITVAYAGGDEYHRHGHQHHHHHDNDQHTKFPDFKECEAVDDRAKQIKDAFLHAYNGYREYAWGADELLPLTNKPSNSRNGWGATIIDGLDTMIIMGLEDEYKQALDFIKNDLNFNTSIGDAKGFETGIRYLGGLISAYDLAGDSILLEKAKEVMDDVLLPLFSSPPGAPYTYMNVNSKKPVKTNTINLAEFGTYTLEFTRLSQITKDNSYAKLANKLVEDAISHDSVMPGLYPTHWDISGETMKPIKSSIVTVGAGGDSFYEYLPKTFLLTGNSRYMDAWAKAVESIQKFLLSPTAQDPNIQFVASITNGTVSYASDELICFWPGNVLLGITQLNEGDQTDSFRSFADTFMKSCIQTWSDTATGIAPEVWSWTPNKGATEGALGQQYDAIGEILKDINLGEKHHGDHNGGPVFKIEGSAYNLRPETIESLFYYYRATGDEYYKETAWEWFESIKKYTMTDSGFTMINNVDSTADTRGNFQESFFFAETLKYLYLLFVDDKCISLNNYVFSTEAHPFKLERSIKYQEV</sequence>
<keyword evidence="4 15" id="KW-0732">Signal</keyword>
<evidence type="ECO:0000313" key="17">
    <source>
        <dbReference type="Proteomes" id="UP001234581"/>
    </source>
</evidence>
<keyword evidence="7" id="KW-0325">Glycoprotein</keyword>
<dbReference type="PRINTS" id="PR00747">
    <property type="entry name" value="GLYHDRLASE47"/>
</dbReference>
<dbReference type="GO" id="GO:0005975">
    <property type="term" value="P:carbohydrate metabolic process"/>
    <property type="evidence" value="ECO:0007669"/>
    <property type="project" value="InterPro"/>
</dbReference>
<keyword evidence="6 13" id="KW-1015">Disulfide bond</keyword>
<dbReference type="GO" id="GO:0016020">
    <property type="term" value="C:membrane"/>
    <property type="evidence" value="ECO:0007669"/>
    <property type="project" value="InterPro"/>
</dbReference>
<reference evidence="16 17" key="1">
    <citation type="submission" date="2023-03" db="EMBL/GenBank/DDBJ databases">
        <title>Genome sequence of Lichtheimia ornata CBS 291.66.</title>
        <authorList>
            <person name="Mohabir J.T."/>
            <person name="Shea T.P."/>
            <person name="Kurbessoian T."/>
            <person name="Berby B."/>
            <person name="Fontaine J."/>
            <person name="Livny J."/>
            <person name="Gnirke A."/>
            <person name="Stajich J.E."/>
            <person name="Cuomo C.A."/>
        </authorList>
    </citation>
    <scope>NUCLEOTIDE SEQUENCE [LARGE SCALE GENOMIC DNA]</scope>
    <source>
        <strain evidence="16">CBS 291.66</strain>
    </source>
</reference>
<evidence type="ECO:0000256" key="9">
    <source>
        <dbReference type="ARBA" id="ARBA00047669"/>
    </source>
</evidence>
<protein>
    <recommendedName>
        <fullName evidence="14">alpha-1,2-Mannosidase</fullName>
        <ecNumber evidence="14">3.2.1.-</ecNumber>
    </recommendedName>
</protein>
<evidence type="ECO:0000256" key="3">
    <source>
        <dbReference type="ARBA" id="ARBA00007658"/>
    </source>
</evidence>
<keyword evidence="17" id="KW-1185">Reference proteome</keyword>
<dbReference type="Pfam" id="PF01532">
    <property type="entry name" value="Glyco_hydro_47"/>
    <property type="match status" value="1"/>
</dbReference>
<dbReference type="InterPro" id="IPR001382">
    <property type="entry name" value="Glyco_hydro_47"/>
</dbReference>
<organism evidence="16 17">
    <name type="scientific">Lichtheimia ornata</name>
    <dbReference type="NCBI Taxonomy" id="688661"/>
    <lineage>
        <taxon>Eukaryota</taxon>
        <taxon>Fungi</taxon>
        <taxon>Fungi incertae sedis</taxon>
        <taxon>Mucoromycota</taxon>
        <taxon>Mucoromycotina</taxon>
        <taxon>Mucoromycetes</taxon>
        <taxon>Mucorales</taxon>
        <taxon>Lichtheimiaceae</taxon>
        <taxon>Lichtheimia</taxon>
    </lineage>
</organism>
<comment type="catalytic activity">
    <reaction evidence="10">
        <text>N(4)-(alpha-D-Man-(1-&gt;2)-alpha-D-Man-(1-&gt;2)-alpha-D-Man-(1-&gt;3)-[alpha-D-Man-(1-&gt;2)-alpha-D-Man-(1-&gt;3)-[alpha-D-Man-(1-&gt;2)-alpha-D-Man-(1-&gt;6)]-alpha-D-Man-(1-&gt;6)]-beta-D-Man-(1-&gt;4)-beta-D-GlcNAc-(1-&gt;4)-beta-D-GlcNAc)-L-asparaginyl-[protein] (N-glucan mannose isomer 9A1,2,3B1,2,3) + 4 H2O = N(4)-(alpha-D-Man-(1-&gt;3)-[alpha-D-Man-(1-&gt;3)-[alpha-D-Man-(1-&gt;6)]-alpha-D-Man-(1-&gt;6)]-beta-D-Man-(1-&gt;4)-beta-D-GlcNAc-(1-&gt;4)-beta-D-GlcNAc)-L-asparaginyl-[protein] (N-glucan mannose isomer 5A1,2) + 4 beta-D-mannose</text>
        <dbReference type="Rhea" id="RHEA:56008"/>
        <dbReference type="Rhea" id="RHEA-COMP:14356"/>
        <dbReference type="Rhea" id="RHEA-COMP:14367"/>
        <dbReference type="ChEBI" id="CHEBI:15377"/>
        <dbReference type="ChEBI" id="CHEBI:28563"/>
        <dbReference type="ChEBI" id="CHEBI:59087"/>
        <dbReference type="ChEBI" id="CHEBI:139493"/>
        <dbReference type="EC" id="3.2.1.113"/>
    </reaction>
</comment>
<evidence type="ECO:0000256" key="1">
    <source>
        <dbReference type="ARBA" id="ARBA00001913"/>
    </source>
</evidence>
<dbReference type="AlphaFoldDB" id="A0AAD7XVY3"/>
<keyword evidence="12" id="KW-0106">Calcium</keyword>
<evidence type="ECO:0000256" key="10">
    <source>
        <dbReference type="ARBA" id="ARBA00048605"/>
    </source>
</evidence>
<keyword evidence="5 14" id="KW-0378">Hydrolase</keyword>
<gene>
    <name evidence="16" type="ORF">O0I10_009409</name>
</gene>